<accession>A0ACD6B9V1</accession>
<accession>A0A357BT59</accession>
<comment type="caution">
    <text evidence="1">The sequence shown here is derived from an EMBL/GenBank/DDBJ whole genome shotgun (WGS) entry which is preliminary data.</text>
</comment>
<dbReference type="PDB" id="6NY2">
    <property type="method" value="EM"/>
    <property type="resolution" value="3.20 A"/>
    <property type="chains" value="Y=1-986"/>
</dbReference>
<evidence type="ECO:0007829" key="3">
    <source>
        <dbReference type="PDB" id="6NY2"/>
    </source>
</evidence>
<name>A0ACD6B9V1_UNCDE</name>
<reference evidence="1" key="1">
    <citation type="journal article" date="2018" name="Nat. Biotechnol.">
        <title>A standardized bacterial taxonomy based on genome phylogeny substantially revises the tree of life.</title>
        <authorList>
            <person name="Parks D.H."/>
            <person name="Chuvochina M."/>
            <person name="Waite D.W."/>
            <person name="Rinke C."/>
            <person name="Skarshewski A."/>
            <person name="Chaumeil P.A."/>
            <person name="Hugenholtz P."/>
        </authorList>
    </citation>
    <scope>NUCLEOTIDE SEQUENCE</scope>
    <source>
        <strain evidence="1">UBA10170</strain>
    </source>
</reference>
<dbReference type="PDB" id="6NY3">
    <property type="method" value="EM"/>
    <property type="resolution" value="3.70 A"/>
    <property type="chains" value="Y=1-986"/>
</dbReference>
<sequence length="986" mass="112914">MEKRINKIRKKLSADNATKPVSRSGPMKTLLVRVMTDDLKKRLEKRRKKPEVMPQVISNNAANNLRMLLDDYTKMKEAILQVYWQEFKDDHVGLMCKFAQPASKKIDQNKLKPEMDEKGNLTTAGFACSQCGQPLFVYKLEQVSEKGKAYTNYFGRCNVAEHEKLILLAQLKPEKDSDEAVTYSLGKFGQRALDFYSIHVTKESTHPVKPLAQIAGNRYASGPVGKALSDACMGTIASFLSKYQDIIIEHQKVVKGNQKRLESLRELAGKENLEYPSVTLPPQPHTKEGVDAYNEVIARVRMWVNLNLWQKLKLSRDDAKPLLRLKGFPSFPVVERRENEVDWWNTINEVKKLIDAKRDMGRVFWSGVTAEKRNTILEGYNYLPNENDHKKREGSLENPKKPAKRQFGDLLLYLEKKYAGDWGKVFDEAWERIDKKIAGLTSHIEREEARNAEDAQSKAVLTDWLRAKASFVLERLKEMDEKEFYACEIQLQKWYGDLRGNPFAVEAENRVVDISGFSIGSDGHSIQYRNLLAWKYLENGKREFYLLMNYGKKGRIRFTDGTDIKKSGKWQGLLYGGGKAKVIDLTFDPDDEQLIILPLAFGTRQGREFIWNDLLSLETGLIKLANGRVIEKTIYNKKIGRDEPALFVALTFERREVVDPSNIKPVNLIGVDRGENIPAVIALTDPEGCPLPEFKDSSGGPTDILRIGEGYKEKQRAIQAAKEVEQRRAGGYSRKFASKSRNLADDMVRNSARDLFYHAVTHDAVLVFENLSRGFGRQGKRTFMTERQYTKMEDWLTAKLAYEGLTSKTYLSKTLAQYTSKTCSNCGFTITTADYDGMLVRLKKTSDGWATTLNNKELKAEGQITYYNRYKRQTVEKELSAELDRLSEESGNNDISKWTKGRRDEALFLLKKRFSHRPVQEQFVCLDCGHEVHADEQAALNIARSWLFLNSNSTEFKSYKSGKQPFVGAWQAFYKRRLKEVWKPNA</sequence>
<reference evidence="2 3" key="2">
    <citation type="journal article" date="2019" name="Nature">
        <title>CasX enzymes comprise a distinct family of RNA-guided genome editors.</title>
        <authorList>
            <person name="Liu J.J."/>
            <person name="Orlova N."/>
            <person name="Oakes B.L."/>
            <person name="Ma E."/>
            <person name="Spinner H.B."/>
            <person name="Baney K.L.M."/>
            <person name="Chuck J."/>
            <person name="Tan D."/>
            <person name="Knott G.J."/>
            <person name="Harrington L.B."/>
            <person name="Al-Shayeb B."/>
            <person name="Wagner A."/>
            <person name="Brotzmann J."/>
            <person name="Staahl B.T."/>
            <person name="Taylor K.L."/>
            <person name="Desmarais J."/>
            <person name="Nogales E."/>
            <person name="Doudna J.A."/>
        </authorList>
    </citation>
    <scope>STRUCTURE BY ELECTRON MICROSCOPY (3.20 ANGSTROMS) OF 1-986</scope>
</reference>
<keyword evidence="2 3" id="KW-0002">3D-structure</keyword>
<dbReference type="EMBL" id="DOGV01000153">
    <property type="protein sequence ID" value="HBR17948.1"/>
    <property type="molecule type" value="Genomic_DNA"/>
</dbReference>
<organism evidence="1">
    <name type="scientific">Deltaproteobacteria bacterium</name>
    <dbReference type="NCBI Taxonomy" id="2026735"/>
    <lineage>
        <taxon>Bacteria</taxon>
        <taxon>Pseudomonadati</taxon>
        <taxon>Myxococcota</taxon>
        <taxon>Myxococcia</taxon>
    </lineage>
</organism>
<evidence type="ECO:0000313" key="1">
    <source>
        <dbReference type="EMBL" id="HBR17948.1"/>
    </source>
</evidence>
<gene>
    <name evidence="1" type="ORF">DD725_10130</name>
</gene>
<protein>
    <submittedName>
        <fullName evidence="1">Uncharacterized protein</fullName>
    </submittedName>
</protein>
<proteinExistence type="evidence at protein level"/>
<dbReference type="PDB" id="6NY1">
    <property type="method" value="EM"/>
    <property type="resolution" value="4.20 A"/>
    <property type="chains" value="Y=1-986"/>
</dbReference>
<evidence type="ECO:0007829" key="2">
    <source>
        <dbReference type="PDB" id="6NY1"/>
    </source>
</evidence>